<dbReference type="RefSeq" id="WP_102924665.1">
    <property type="nucleotide sequence ID" value="NZ_LJSN01000003.1"/>
</dbReference>
<dbReference type="EMBL" id="LJSN01000003">
    <property type="protein sequence ID" value="PNE36953.1"/>
    <property type="molecule type" value="Genomic_DNA"/>
</dbReference>
<keyword evidence="3" id="KW-1185">Reference proteome</keyword>
<dbReference type="PANTHER" id="PTHR43441">
    <property type="entry name" value="RIBOSOMAL-PROTEIN-SERINE ACETYLTRANSFERASE"/>
    <property type="match status" value="1"/>
</dbReference>
<evidence type="ECO:0000259" key="1">
    <source>
        <dbReference type="PROSITE" id="PS51186"/>
    </source>
</evidence>
<evidence type="ECO:0000313" key="3">
    <source>
        <dbReference type="Proteomes" id="UP000236047"/>
    </source>
</evidence>
<dbReference type="GO" id="GO:0005737">
    <property type="term" value="C:cytoplasm"/>
    <property type="evidence" value="ECO:0007669"/>
    <property type="project" value="TreeGrafter"/>
</dbReference>
<dbReference type="InterPro" id="IPR051908">
    <property type="entry name" value="Ribosomal_N-acetyltransferase"/>
</dbReference>
<dbReference type="GO" id="GO:0008999">
    <property type="term" value="F:protein-N-terminal-alanine acetyltransferase activity"/>
    <property type="evidence" value="ECO:0007669"/>
    <property type="project" value="TreeGrafter"/>
</dbReference>
<protein>
    <recommendedName>
        <fullName evidence="1">N-acetyltransferase domain-containing protein</fullName>
    </recommendedName>
</protein>
<gene>
    <name evidence="2" type="ORF">AOB60_21055</name>
</gene>
<dbReference type="GO" id="GO:1990189">
    <property type="term" value="F:protein N-terminal-serine acetyltransferase activity"/>
    <property type="evidence" value="ECO:0007669"/>
    <property type="project" value="TreeGrafter"/>
</dbReference>
<organism evidence="2 3">
    <name type="scientific">Streptomyces noursei</name>
    <name type="common">Streptomyces albulus</name>
    <dbReference type="NCBI Taxonomy" id="1971"/>
    <lineage>
        <taxon>Bacteria</taxon>
        <taxon>Bacillati</taxon>
        <taxon>Actinomycetota</taxon>
        <taxon>Actinomycetes</taxon>
        <taxon>Kitasatosporales</taxon>
        <taxon>Streptomycetaceae</taxon>
        <taxon>Streptomyces</taxon>
    </lineage>
</organism>
<accession>A0A2N8P7F4</accession>
<dbReference type="Pfam" id="PF13302">
    <property type="entry name" value="Acetyltransf_3"/>
    <property type="match status" value="1"/>
</dbReference>
<evidence type="ECO:0000313" key="2">
    <source>
        <dbReference type="EMBL" id="PNE36953.1"/>
    </source>
</evidence>
<dbReference type="InterPro" id="IPR016181">
    <property type="entry name" value="Acyl_CoA_acyltransferase"/>
</dbReference>
<proteinExistence type="predicted"/>
<dbReference type="InterPro" id="IPR000182">
    <property type="entry name" value="GNAT_dom"/>
</dbReference>
<sequence>MPVEPPAQPVVLTAGDFLLRPPSVDESSAVLELGLDSDVRMWNPRCQITDEASAIKDCLAGADWSDGSHATFSIVHGCDRRYAGNIALHGIDHVNAQAKVGYRIARWTRGQGVATAAVRSVADWALSELGLNRIVLTHGVENTASCRVAHKAGFDLEGIMRMAKRFGDGQLHDEHLHARISRPAASRTVSRHGA</sequence>
<dbReference type="Proteomes" id="UP000236047">
    <property type="component" value="Unassembled WGS sequence"/>
</dbReference>
<dbReference type="PROSITE" id="PS51186">
    <property type="entry name" value="GNAT"/>
    <property type="match status" value="1"/>
</dbReference>
<name>A0A2N8P7F4_STRNR</name>
<dbReference type="Gene3D" id="3.40.630.30">
    <property type="match status" value="1"/>
</dbReference>
<dbReference type="PANTHER" id="PTHR43441:SF10">
    <property type="entry name" value="ACETYLTRANSFERASE"/>
    <property type="match status" value="1"/>
</dbReference>
<reference evidence="3" key="1">
    <citation type="submission" date="2015-09" db="EMBL/GenBank/DDBJ databases">
        <authorList>
            <person name="Graham D.E."/>
            <person name="Mahan K.M."/>
            <person name="Klingeman D.M."/>
            <person name="Fida T."/>
            <person name="Giannone R.J."/>
            <person name="Hettich R.L."/>
            <person name="Parry R.J."/>
            <person name="Spain J.C."/>
        </authorList>
    </citation>
    <scope>NUCLEOTIDE SEQUENCE [LARGE SCALE GENOMIC DNA]</scope>
    <source>
        <strain evidence="3">JCM 4701</strain>
    </source>
</reference>
<feature type="domain" description="N-acetyltransferase" evidence="1">
    <location>
        <begin position="17"/>
        <end position="183"/>
    </location>
</feature>
<dbReference type="AlphaFoldDB" id="A0A2N8P7F4"/>
<dbReference type="SUPFAM" id="SSF55729">
    <property type="entry name" value="Acyl-CoA N-acyltransferases (Nat)"/>
    <property type="match status" value="1"/>
</dbReference>
<comment type="caution">
    <text evidence="2">The sequence shown here is derived from an EMBL/GenBank/DDBJ whole genome shotgun (WGS) entry which is preliminary data.</text>
</comment>